<dbReference type="EMBL" id="JAVFKY010000002">
    <property type="protein sequence ID" value="KAK5580381.1"/>
    <property type="molecule type" value="Genomic_DNA"/>
</dbReference>
<protein>
    <recommendedName>
        <fullName evidence="9">Reactive oxygen species modulator 1</fullName>
    </recommendedName>
</protein>
<organism evidence="7 8">
    <name type="scientific">Dictyostelium firmibasis</name>
    <dbReference type="NCBI Taxonomy" id="79012"/>
    <lineage>
        <taxon>Eukaryota</taxon>
        <taxon>Amoebozoa</taxon>
        <taxon>Evosea</taxon>
        <taxon>Eumycetozoa</taxon>
        <taxon>Dictyostelia</taxon>
        <taxon>Dictyosteliales</taxon>
        <taxon>Dictyosteliaceae</taxon>
        <taxon>Dictyostelium</taxon>
    </lineage>
</organism>
<keyword evidence="5 6" id="KW-0472">Membrane</keyword>
<evidence type="ECO:0000256" key="2">
    <source>
        <dbReference type="ARBA" id="ARBA00007839"/>
    </source>
</evidence>
<comment type="similarity">
    <text evidence="2">Belongs to the MGR2 family.</text>
</comment>
<proteinExistence type="inferred from homology"/>
<dbReference type="GO" id="GO:0005744">
    <property type="term" value="C:TIM23 mitochondrial import inner membrane translocase complex"/>
    <property type="evidence" value="ECO:0007669"/>
    <property type="project" value="TreeGrafter"/>
</dbReference>
<dbReference type="Pfam" id="PF10247">
    <property type="entry name" value="Romo1"/>
    <property type="match status" value="1"/>
</dbReference>
<keyword evidence="8" id="KW-1185">Reference proteome</keyword>
<feature type="transmembrane region" description="Helical" evidence="6">
    <location>
        <begin position="27"/>
        <end position="48"/>
    </location>
</feature>
<comment type="caution">
    <text evidence="7">The sequence shown here is derived from an EMBL/GenBank/DDBJ whole genome shotgun (WGS) entry which is preliminary data.</text>
</comment>
<dbReference type="PANTHER" id="PTHR28525:SF1">
    <property type="entry name" value="REACTIVE OXYGEN SPECIES MODULATOR 1"/>
    <property type="match status" value="1"/>
</dbReference>
<evidence type="ECO:0000256" key="6">
    <source>
        <dbReference type="SAM" id="Phobius"/>
    </source>
</evidence>
<gene>
    <name evidence="7" type="ORF">RB653_000397</name>
</gene>
<evidence type="ECO:0000313" key="7">
    <source>
        <dbReference type="EMBL" id="KAK5580381.1"/>
    </source>
</evidence>
<evidence type="ECO:0000313" key="8">
    <source>
        <dbReference type="Proteomes" id="UP001344447"/>
    </source>
</evidence>
<dbReference type="GO" id="GO:0030150">
    <property type="term" value="P:protein import into mitochondrial matrix"/>
    <property type="evidence" value="ECO:0007669"/>
    <property type="project" value="TreeGrafter"/>
</dbReference>
<dbReference type="InterPro" id="IPR018450">
    <property type="entry name" value="Romo1/Mgr2"/>
</dbReference>
<dbReference type="SMART" id="SM01378">
    <property type="entry name" value="Romo1"/>
    <property type="match status" value="1"/>
</dbReference>
<evidence type="ECO:0000256" key="4">
    <source>
        <dbReference type="ARBA" id="ARBA00022989"/>
    </source>
</evidence>
<name>A0AAN7YUB4_9MYCE</name>
<keyword evidence="4 6" id="KW-1133">Transmembrane helix</keyword>
<dbReference type="AlphaFoldDB" id="A0AAN7YUB4"/>
<dbReference type="PANTHER" id="PTHR28525">
    <property type="entry name" value="REACTIVE OXYGEN SPECIES MODULATOR 1"/>
    <property type="match status" value="1"/>
</dbReference>
<evidence type="ECO:0008006" key="9">
    <source>
        <dbReference type="Google" id="ProtNLM"/>
    </source>
</evidence>
<keyword evidence="3 6" id="KW-0812">Transmembrane</keyword>
<sequence length="127" mass="14135">MPIPRKTESRKLEDPGNQCMESIKMGFLMGAGVGATFGSCIVLIMFAAKRLPKSLLTKHLGTSALKMGTMFGCFMGIGGALRCEENEEINNNNNNNNNKNNNNNYSIFKNNNTKYDITKFNNNNIKF</sequence>
<accession>A0AAN7YUB4</accession>
<evidence type="ECO:0000256" key="3">
    <source>
        <dbReference type="ARBA" id="ARBA00022692"/>
    </source>
</evidence>
<dbReference type="GO" id="GO:0045039">
    <property type="term" value="P:protein insertion into mitochondrial inner membrane"/>
    <property type="evidence" value="ECO:0007669"/>
    <property type="project" value="TreeGrafter"/>
</dbReference>
<evidence type="ECO:0000256" key="1">
    <source>
        <dbReference type="ARBA" id="ARBA00004370"/>
    </source>
</evidence>
<reference evidence="7 8" key="1">
    <citation type="submission" date="2023-11" db="EMBL/GenBank/DDBJ databases">
        <title>Dfirmibasis_genome.</title>
        <authorList>
            <person name="Edelbroek B."/>
            <person name="Kjellin J."/>
            <person name="Jerlstrom-Hultqvist J."/>
            <person name="Soderbom F."/>
        </authorList>
    </citation>
    <scope>NUCLEOTIDE SEQUENCE [LARGE SCALE GENOMIC DNA]</scope>
    <source>
        <strain evidence="7 8">TNS-C-14</strain>
    </source>
</reference>
<evidence type="ECO:0000256" key="5">
    <source>
        <dbReference type="ARBA" id="ARBA00023136"/>
    </source>
</evidence>
<dbReference type="Proteomes" id="UP001344447">
    <property type="component" value="Unassembled WGS sequence"/>
</dbReference>
<comment type="subcellular location">
    <subcellularLocation>
        <location evidence="1">Membrane</location>
    </subcellularLocation>
</comment>